<dbReference type="InterPro" id="IPR010982">
    <property type="entry name" value="Lambda_DNA-bd_dom_sf"/>
</dbReference>
<dbReference type="EMBL" id="JBHSDL010000007">
    <property type="protein sequence ID" value="MFC4374102.1"/>
    <property type="molecule type" value="Genomic_DNA"/>
</dbReference>
<feature type="domain" description="HTH cro/C1-type" evidence="1">
    <location>
        <begin position="11"/>
        <end position="65"/>
    </location>
</feature>
<dbReference type="PANTHER" id="PTHR35010">
    <property type="entry name" value="BLL4672 PROTEIN-RELATED"/>
    <property type="match status" value="1"/>
</dbReference>
<protein>
    <submittedName>
        <fullName evidence="2">Helix-turn-helix domain-containing protein</fullName>
    </submittedName>
</protein>
<dbReference type="SMART" id="SM00530">
    <property type="entry name" value="HTH_XRE"/>
    <property type="match status" value="1"/>
</dbReference>
<evidence type="ECO:0000313" key="3">
    <source>
        <dbReference type="Proteomes" id="UP001595844"/>
    </source>
</evidence>
<keyword evidence="3" id="KW-1185">Reference proteome</keyword>
<evidence type="ECO:0000313" key="2">
    <source>
        <dbReference type="EMBL" id="MFC4374102.1"/>
    </source>
</evidence>
<reference evidence="3" key="1">
    <citation type="journal article" date="2019" name="Int. J. Syst. Evol. Microbiol.">
        <title>The Global Catalogue of Microorganisms (GCM) 10K type strain sequencing project: providing services to taxonomists for standard genome sequencing and annotation.</title>
        <authorList>
            <consortium name="The Broad Institute Genomics Platform"/>
            <consortium name="The Broad Institute Genome Sequencing Center for Infectious Disease"/>
            <person name="Wu L."/>
            <person name="Ma J."/>
        </authorList>
    </citation>
    <scope>NUCLEOTIDE SEQUENCE [LARGE SCALE GENOMIC DNA]</scope>
    <source>
        <strain evidence="3">IBRC-M 10490</strain>
    </source>
</reference>
<dbReference type="RefSeq" id="WP_378558330.1">
    <property type="nucleotide sequence ID" value="NZ_JBHSDL010000007.1"/>
</dbReference>
<dbReference type="CDD" id="cd00093">
    <property type="entry name" value="HTH_XRE"/>
    <property type="match status" value="1"/>
</dbReference>
<dbReference type="Proteomes" id="UP001595844">
    <property type="component" value="Unassembled WGS sequence"/>
</dbReference>
<name>A0ABV8VH32_9NOCA</name>
<dbReference type="InterPro" id="IPR001387">
    <property type="entry name" value="Cro/C1-type_HTH"/>
</dbReference>
<evidence type="ECO:0000259" key="1">
    <source>
        <dbReference type="PROSITE" id="PS50943"/>
    </source>
</evidence>
<dbReference type="Pfam" id="PF17765">
    <property type="entry name" value="MLTR_LBD"/>
    <property type="match status" value="1"/>
</dbReference>
<dbReference type="SUPFAM" id="SSF47413">
    <property type="entry name" value="lambda repressor-like DNA-binding domains"/>
    <property type="match status" value="1"/>
</dbReference>
<proteinExistence type="predicted"/>
<gene>
    <name evidence="2" type="ORF">ACFO5K_08280</name>
</gene>
<dbReference type="Gene3D" id="1.10.260.40">
    <property type="entry name" value="lambda repressor-like DNA-binding domains"/>
    <property type="match status" value="1"/>
</dbReference>
<dbReference type="InterPro" id="IPR041413">
    <property type="entry name" value="MLTR_LBD"/>
</dbReference>
<comment type="caution">
    <text evidence="2">The sequence shown here is derived from an EMBL/GenBank/DDBJ whole genome shotgun (WGS) entry which is preliminary data.</text>
</comment>
<organism evidence="2 3">
    <name type="scientific">Nocardia halotolerans</name>
    <dbReference type="NCBI Taxonomy" id="1755878"/>
    <lineage>
        <taxon>Bacteria</taxon>
        <taxon>Bacillati</taxon>
        <taxon>Actinomycetota</taxon>
        <taxon>Actinomycetes</taxon>
        <taxon>Mycobacteriales</taxon>
        <taxon>Nocardiaceae</taxon>
        <taxon>Nocardia</taxon>
    </lineage>
</organism>
<dbReference type="Pfam" id="PF13560">
    <property type="entry name" value="HTH_31"/>
    <property type="match status" value="1"/>
</dbReference>
<accession>A0ABV8VH32</accession>
<sequence>MGQSTALSVYLRERRMAAGLARAELAMRAQLAPLLVTQIEAGTLVPNPPMLQRLFDSLDVPLWYRKHILVFGLPAVETGAAPANPTAEDLADLASLTHPACYQRFPTMDILAANTEYQRMFPGSGAGVNLLEWMFLNPAAKKAYIDWTTEAQLLVHAFRMLAPFAPAQRVNAITAACAVSADWDAVWASEIRSEDIARRQVRVRERSTGLERRMLLRVYDPAFPTRPWWLYRLVPTR</sequence>
<dbReference type="Gene3D" id="3.30.450.180">
    <property type="match status" value="1"/>
</dbReference>
<dbReference type="PROSITE" id="PS50943">
    <property type="entry name" value="HTH_CROC1"/>
    <property type="match status" value="1"/>
</dbReference>